<gene>
    <name evidence="2" type="ORF">PSTT_03286</name>
</gene>
<name>A0A2S4VWN1_9BASI</name>
<evidence type="ECO:0008006" key="4">
    <source>
        <dbReference type="Google" id="ProtNLM"/>
    </source>
</evidence>
<feature type="compositionally biased region" description="Polar residues" evidence="1">
    <location>
        <begin position="110"/>
        <end position="129"/>
    </location>
</feature>
<accession>A0A2S4VWN1</accession>
<keyword evidence="3" id="KW-1185">Reference proteome</keyword>
<dbReference type="VEuPathDB" id="FungiDB:PSHT_00597"/>
<feature type="region of interest" description="Disordered" evidence="1">
    <location>
        <begin position="1"/>
        <end position="34"/>
    </location>
</feature>
<sequence>MPQDRKRKAPPSGSSSKQTVKVVIPLRPDSDRFKTKDDRKVIGLKKSSTTVSITRKITRFKRDKLKDKDGYSCFDSDSDSDDQLDWTIKQKSKDPGTPTPSTSKKIKTSHNNPSSPTPIKSSVPGSSKTKFLKSPRPVGILKSRLPRVSELDREDDDDDDELLSDSDQLDDLSALKKINKSRK</sequence>
<proteinExistence type="predicted"/>
<comment type="caution">
    <text evidence="2">The sequence shown here is derived from an EMBL/GenBank/DDBJ whole genome shotgun (WGS) entry which is preliminary data.</text>
</comment>
<reference evidence="2" key="1">
    <citation type="submission" date="2017-12" db="EMBL/GenBank/DDBJ databases">
        <title>Gene loss provides genomic basis for host adaptation in cereal stripe rust fungi.</title>
        <authorList>
            <person name="Xia C."/>
        </authorList>
    </citation>
    <scope>NUCLEOTIDE SEQUENCE [LARGE SCALE GENOMIC DNA]</scope>
    <source>
        <strain evidence="2">93-210</strain>
    </source>
</reference>
<feature type="region of interest" description="Disordered" evidence="1">
    <location>
        <begin position="67"/>
        <end position="183"/>
    </location>
</feature>
<protein>
    <recommendedName>
        <fullName evidence="4">Mif2 N-terminal domain-containing protein</fullName>
    </recommendedName>
</protein>
<dbReference type="VEuPathDB" id="FungiDB:PSTT_03286"/>
<evidence type="ECO:0000256" key="1">
    <source>
        <dbReference type="SAM" id="MobiDB-lite"/>
    </source>
</evidence>
<dbReference type="Proteomes" id="UP000239156">
    <property type="component" value="Unassembled WGS sequence"/>
</dbReference>
<evidence type="ECO:0000313" key="3">
    <source>
        <dbReference type="Proteomes" id="UP000239156"/>
    </source>
</evidence>
<dbReference type="EMBL" id="PKSL01000021">
    <property type="protein sequence ID" value="POW13916.1"/>
    <property type="molecule type" value="Genomic_DNA"/>
</dbReference>
<evidence type="ECO:0000313" key="2">
    <source>
        <dbReference type="EMBL" id="POW13916.1"/>
    </source>
</evidence>
<organism evidence="2 3">
    <name type="scientific">Puccinia striiformis</name>
    <dbReference type="NCBI Taxonomy" id="27350"/>
    <lineage>
        <taxon>Eukaryota</taxon>
        <taxon>Fungi</taxon>
        <taxon>Dikarya</taxon>
        <taxon>Basidiomycota</taxon>
        <taxon>Pucciniomycotina</taxon>
        <taxon>Pucciniomycetes</taxon>
        <taxon>Pucciniales</taxon>
        <taxon>Pucciniaceae</taxon>
        <taxon>Puccinia</taxon>
    </lineage>
</organism>
<feature type="compositionally biased region" description="Acidic residues" evidence="1">
    <location>
        <begin position="152"/>
        <end position="170"/>
    </location>
</feature>